<proteinExistence type="predicted"/>
<keyword evidence="2" id="KW-1185">Reference proteome</keyword>
<name>A0A373FMP5_COMTE</name>
<comment type="caution">
    <text evidence="1">The sequence shown here is derived from an EMBL/GenBank/DDBJ whole genome shotgun (WGS) entry which is preliminary data.</text>
</comment>
<evidence type="ECO:0000313" key="1">
    <source>
        <dbReference type="EMBL" id="RGE45177.1"/>
    </source>
</evidence>
<dbReference type="Proteomes" id="UP000261948">
    <property type="component" value="Unassembled WGS sequence"/>
</dbReference>
<protein>
    <submittedName>
        <fullName evidence="1">Uncharacterized protein</fullName>
    </submittedName>
</protein>
<dbReference type="OrthoDB" id="9151999at2"/>
<accession>A0A373FMP5</accession>
<dbReference type="EMBL" id="QURR01000011">
    <property type="protein sequence ID" value="RGE45177.1"/>
    <property type="molecule type" value="Genomic_DNA"/>
</dbReference>
<organism evidence="1 2">
    <name type="scientific">Comamonas testosteroni</name>
    <name type="common">Pseudomonas testosteroni</name>
    <dbReference type="NCBI Taxonomy" id="285"/>
    <lineage>
        <taxon>Bacteria</taxon>
        <taxon>Pseudomonadati</taxon>
        <taxon>Pseudomonadota</taxon>
        <taxon>Betaproteobacteria</taxon>
        <taxon>Burkholderiales</taxon>
        <taxon>Comamonadaceae</taxon>
        <taxon>Comamonas</taxon>
    </lineage>
</organism>
<sequence>MVLLGAPHALSRGMAHALLQAQQEAGLQGSWQCLAPQADEPWPADALVYVLGQDWRDADPDPAIAQQISRWREQLARAGQSYVMLYGKPSTQWLQLAESLKSIAPSLNWTWISSQNPWKPGKKMRRKACEQCGDPECEKQLFEALRKHSA</sequence>
<evidence type="ECO:0000313" key="2">
    <source>
        <dbReference type="Proteomes" id="UP000261948"/>
    </source>
</evidence>
<reference evidence="1 2" key="1">
    <citation type="submission" date="2018-08" db="EMBL/GenBank/DDBJ databases">
        <title>Comamonas testosteroni strain SWCO2.</title>
        <authorList>
            <person name="Jiang N."/>
            <person name="Zhang X.Z."/>
        </authorList>
    </citation>
    <scope>NUCLEOTIDE SEQUENCE [LARGE SCALE GENOMIC DNA]</scope>
    <source>
        <strain evidence="1 2">SWCO2</strain>
    </source>
</reference>
<gene>
    <name evidence="1" type="ORF">DZC30_10655</name>
</gene>
<dbReference type="AlphaFoldDB" id="A0A373FMP5"/>